<evidence type="ECO:0000256" key="1">
    <source>
        <dbReference type="ARBA" id="ARBA00005277"/>
    </source>
</evidence>
<dbReference type="InterPro" id="IPR032743">
    <property type="entry name" value="FAM47"/>
</dbReference>
<proteinExistence type="inferred from homology"/>
<evidence type="ECO:0000313" key="2">
    <source>
        <dbReference type="Proteomes" id="UP000695026"/>
    </source>
</evidence>
<accession>A0A9F5J7Q8</accession>
<dbReference type="RefSeq" id="XP_025031631.1">
    <property type="nucleotide sequence ID" value="XM_025175863.1"/>
</dbReference>
<dbReference type="GeneID" id="112542584"/>
<evidence type="ECO:0000313" key="3">
    <source>
        <dbReference type="RefSeq" id="XP_025031631.1"/>
    </source>
</evidence>
<dbReference type="OrthoDB" id="6755972at2759"/>
<protein>
    <submittedName>
        <fullName evidence="3">Protein FAM47E-like</fullName>
    </submittedName>
</protein>
<dbReference type="Pfam" id="PF14642">
    <property type="entry name" value="FAM47"/>
    <property type="match status" value="1"/>
</dbReference>
<keyword evidence="2" id="KW-1185">Reference proteome</keyword>
<dbReference type="Proteomes" id="UP000695026">
    <property type="component" value="Unplaced"/>
</dbReference>
<dbReference type="OMA" id="VKYGAWY"/>
<dbReference type="PANTHER" id="PTHR46449:SF5">
    <property type="entry name" value="FAMILY WITH SEQUENCE SIMILARITY 47 MEMBER E"/>
    <property type="match status" value="1"/>
</dbReference>
<sequence>MYPAPWYKKKLPSKCFQERVTNKERFSDALNSQRWRFLKSGLDDFRNGCPPPSDNIVIQGTKGPVPIILHYKKIDASQIVPYESRDLLSKSRIIYSKLTTTQKAKKDYIAQTEHCLMQHPLALYPHLEESVPPELFHDVVKLLDPEMHLTRTSPDYSKTDVTIPPTGQYHLKYEVNPNISYSATLPWIHKNKNPYTWFSEKEVAERKQAAQIDYIPPLDENVKRVTKEFCDWINAMGGEKYNIDEGTIMKLFDTRYETDIKTAAPIKIVELYQIPAELRQYLGRVPARKTVRSSAKLTPPEPKWEKIKYGAWYLPPKTWKKRQATGQEEIPECLQVFLNVRKKIIQKVMSEHSPLHGTYAFEHFLEMKGYRKPKFLLQMLAASHSDKIEDNEFFSRKLSMKVLEDFKLHSSSIF</sequence>
<dbReference type="GO" id="GO:0045815">
    <property type="term" value="P:transcription initiation-coupled chromatin remodeling"/>
    <property type="evidence" value="ECO:0007669"/>
    <property type="project" value="TreeGrafter"/>
</dbReference>
<dbReference type="KEGG" id="pbi:112542584"/>
<dbReference type="AlphaFoldDB" id="A0A9F5J7Q8"/>
<name>A0A9F5J7Q8_PYTBI</name>
<reference evidence="3" key="1">
    <citation type="submission" date="2025-08" db="UniProtKB">
        <authorList>
            <consortium name="RefSeq"/>
        </authorList>
    </citation>
    <scope>IDENTIFICATION</scope>
    <source>
        <tissue evidence="3">Liver</tissue>
    </source>
</reference>
<dbReference type="PANTHER" id="PTHR46449">
    <property type="entry name" value="ZGC:158260"/>
    <property type="match status" value="1"/>
</dbReference>
<comment type="similarity">
    <text evidence="1">Belongs to the FAM47 family.</text>
</comment>
<dbReference type="GO" id="GO:0000785">
    <property type="term" value="C:chromatin"/>
    <property type="evidence" value="ECO:0007669"/>
    <property type="project" value="TreeGrafter"/>
</dbReference>
<gene>
    <name evidence="3" type="primary">LOC112542584</name>
</gene>
<organism evidence="2 3">
    <name type="scientific">Python bivittatus</name>
    <name type="common">Burmese python</name>
    <name type="synonym">Python molurus bivittatus</name>
    <dbReference type="NCBI Taxonomy" id="176946"/>
    <lineage>
        <taxon>Eukaryota</taxon>
        <taxon>Metazoa</taxon>
        <taxon>Chordata</taxon>
        <taxon>Craniata</taxon>
        <taxon>Vertebrata</taxon>
        <taxon>Euteleostomi</taxon>
        <taxon>Lepidosauria</taxon>
        <taxon>Squamata</taxon>
        <taxon>Bifurcata</taxon>
        <taxon>Unidentata</taxon>
        <taxon>Episquamata</taxon>
        <taxon>Toxicofera</taxon>
        <taxon>Serpentes</taxon>
        <taxon>Henophidia</taxon>
        <taxon>Pythonidae</taxon>
        <taxon>Python</taxon>
    </lineage>
</organism>